<dbReference type="GO" id="GO:0052689">
    <property type="term" value="F:carboxylic ester hydrolase activity"/>
    <property type="evidence" value="ECO:0007669"/>
    <property type="project" value="TreeGrafter"/>
</dbReference>
<dbReference type="Proteomes" id="UP001152797">
    <property type="component" value="Unassembled WGS sequence"/>
</dbReference>
<evidence type="ECO:0000313" key="6">
    <source>
        <dbReference type="EMBL" id="CAL4804131.1"/>
    </source>
</evidence>
<keyword evidence="7" id="KW-1185">Reference proteome</keyword>
<dbReference type="OrthoDB" id="2418081at2759"/>
<name>A0A9P1DW26_9DINO</name>
<dbReference type="Pfam" id="PF02230">
    <property type="entry name" value="Abhydrolase_2"/>
    <property type="match status" value="1"/>
</dbReference>
<evidence type="ECO:0000256" key="1">
    <source>
        <dbReference type="ARBA" id="ARBA00006499"/>
    </source>
</evidence>
<protein>
    <submittedName>
        <fullName evidence="6">Acyl-protein thioesterase 1 (Palmitoyl-protei n hydrolase)</fullName>
    </submittedName>
</protein>
<evidence type="ECO:0000259" key="3">
    <source>
        <dbReference type="Pfam" id="PF02230"/>
    </source>
</evidence>
<evidence type="ECO:0000256" key="2">
    <source>
        <dbReference type="ARBA" id="ARBA00022801"/>
    </source>
</evidence>
<organism evidence="4">
    <name type="scientific">Cladocopium goreaui</name>
    <dbReference type="NCBI Taxonomy" id="2562237"/>
    <lineage>
        <taxon>Eukaryota</taxon>
        <taxon>Sar</taxon>
        <taxon>Alveolata</taxon>
        <taxon>Dinophyceae</taxon>
        <taxon>Suessiales</taxon>
        <taxon>Symbiodiniaceae</taxon>
        <taxon>Cladocopium</taxon>
    </lineage>
</organism>
<dbReference type="PANTHER" id="PTHR10655">
    <property type="entry name" value="LYSOPHOSPHOLIPASE-RELATED"/>
    <property type="match status" value="1"/>
</dbReference>
<reference evidence="5" key="2">
    <citation type="submission" date="2024-04" db="EMBL/GenBank/DDBJ databases">
        <authorList>
            <person name="Chen Y."/>
            <person name="Shah S."/>
            <person name="Dougan E. K."/>
            <person name="Thang M."/>
            <person name="Chan C."/>
        </authorList>
    </citation>
    <scope>NUCLEOTIDE SEQUENCE [LARGE SCALE GENOMIC DNA]</scope>
</reference>
<gene>
    <name evidence="4" type="ORF">C1SCF055_LOCUS41518</name>
</gene>
<dbReference type="SUPFAM" id="SSF53474">
    <property type="entry name" value="alpha/beta-Hydrolases"/>
    <property type="match status" value="1"/>
</dbReference>
<dbReference type="EMBL" id="CAMXCT020006604">
    <property type="protein sequence ID" value="CAL1170194.1"/>
    <property type="molecule type" value="Genomic_DNA"/>
</dbReference>
<evidence type="ECO:0000313" key="4">
    <source>
        <dbReference type="EMBL" id="CAI4016819.1"/>
    </source>
</evidence>
<dbReference type="InterPro" id="IPR050565">
    <property type="entry name" value="LYPA1-2/EST-like"/>
</dbReference>
<evidence type="ECO:0000313" key="7">
    <source>
        <dbReference type="Proteomes" id="UP001152797"/>
    </source>
</evidence>
<sequence>MVLVTPGKAGQTALRHYSSLPMLHFLFPTAPLRGVGSKGLKPSWYDVPTLDPDQIARQPTPEGLVDGVDYVLGLIEPYVRRGIPPSRIFLVGYSQGGGLALAAALRAPRTLGGVLMLSSWVAEPLPLEFQDVPVHIFHGAEDPVVPLSTAQLCRQRLEAVGLRTSFHAYPGMSHGVCDEEVAQLAQTFYEALRT</sequence>
<accession>A0A9P1DW26</accession>
<proteinExistence type="inferred from homology"/>
<dbReference type="PANTHER" id="PTHR10655:SF17">
    <property type="entry name" value="LYSOPHOSPHOLIPASE-LIKE PROTEIN 1"/>
    <property type="match status" value="1"/>
</dbReference>
<reference evidence="4" key="1">
    <citation type="submission" date="2022-10" db="EMBL/GenBank/DDBJ databases">
        <authorList>
            <person name="Chen Y."/>
            <person name="Dougan E. K."/>
            <person name="Chan C."/>
            <person name="Rhodes N."/>
            <person name="Thang M."/>
        </authorList>
    </citation>
    <scope>NUCLEOTIDE SEQUENCE</scope>
</reference>
<dbReference type="InterPro" id="IPR003140">
    <property type="entry name" value="PLipase/COase/thioEstase"/>
</dbReference>
<dbReference type="Gene3D" id="3.40.50.1820">
    <property type="entry name" value="alpha/beta hydrolase"/>
    <property type="match status" value="1"/>
</dbReference>
<evidence type="ECO:0000313" key="5">
    <source>
        <dbReference type="EMBL" id="CAL1170194.1"/>
    </source>
</evidence>
<feature type="domain" description="Phospholipase/carboxylesterase/thioesterase" evidence="3">
    <location>
        <begin position="13"/>
        <end position="186"/>
    </location>
</feature>
<comment type="similarity">
    <text evidence="1">Belongs to the AB hydrolase superfamily. AB hydrolase 2 family.</text>
</comment>
<dbReference type="GO" id="GO:0005737">
    <property type="term" value="C:cytoplasm"/>
    <property type="evidence" value="ECO:0007669"/>
    <property type="project" value="TreeGrafter"/>
</dbReference>
<dbReference type="InterPro" id="IPR029058">
    <property type="entry name" value="AB_hydrolase_fold"/>
</dbReference>
<dbReference type="EMBL" id="CAMXCT010006604">
    <property type="protein sequence ID" value="CAI4016819.1"/>
    <property type="molecule type" value="Genomic_DNA"/>
</dbReference>
<comment type="caution">
    <text evidence="4">The sequence shown here is derived from an EMBL/GenBank/DDBJ whole genome shotgun (WGS) entry which is preliminary data.</text>
</comment>
<dbReference type="EMBL" id="CAMXCT030006604">
    <property type="protein sequence ID" value="CAL4804131.1"/>
    <property type="molecule type" value="Genomic_DNA"/>
</dbReference>
<keyword evidence="2 6" id="KW-0378">Hydrolase</keyword>
<dbReference type="GO" id="GO:0008474">
    <property type="term" value="F:palmitoyl-(protein) hydrolase activity"/>
    <property type="evidence" value="ECO:0007669"/>
    <property type="project" value="TreeGrafter"/>
</dbReference>
<dbReference type="AlphaFoldDB" id="A0A9P1DW26"/>